<dbReference type="OrthoDB" id="9801289at2"/>
<evidence type="ECO:0000256" key="2">
    <source>
        <dbReference type="ARBA" id="ARBA00022571"/>
    </source>
</evidence>
<dbReference type="GO" id="GO:0005737">
    <property type="term" value="C:cytoplasm"/>
    <property type="evidence" value="ECO:0007669"/>
    <property type="project" value="InterPro"/>
</dbReference>
<accession>A0A2K8KR04</accession>
<dbReference type="InterPro" id="IPR058924">
    <property type="entry name" value="AGPR_dimerisation_dom"/>
</dbReference>
<dbReference type="InterPro" id="IPR036291">
    <property type="entry name" value="NAD(P)-bd_dom_sf"/>
</dbReference>
<dbReference type="PANTHER" id="PTHR32338:SF10">
    <property type="entry name" value="N-ACETYL-GAMMA-GLUTAMYL-PHOSPHATE REDUCTASE, CHLOROPLASTIC-RELATED"/>
    <property type="match status" value="1"/>
</dbReference>
<evidence type="ECO:0000256" key="3">
    <source>
        <dbReference type="ARBA" id="ARBA00022605"/>
    </source>
</evidence>
<dbReference type="KEGG" id="rfo:REIFOR_02035"/>
<keyword evidence="1" id="KW-0963">Cytoplasm</keyword>
<proteinExistence type="predicted"/>
<dbReference type="CDD" id="cd23935">
    <property type="entry name" value="AGPR_2_C"/>
    <property type="match status" value="1"/>
</dbReference>
<dbReference type="Gene3D" id="3.40.50.720">
    <property type="entry name" value="NAD(P)-binding Rossmann-like Domain"/>
    <property type="match status" value="1"/>
</dbReference>
<evidence type="ECO:0000256" key="6">
    <source>
        <dbReference type="PROSITE-ProRule" id="PRU10010"/>
    </source>
</evidence>
<keyword evidence="9" id="KW-1185">Reference proteome</keyword>
<evidence type="ECO:0000313" key="8">
    <source>
        <dbReference type="EMBL" id="ATX77170.1"/>
    </source>
</evidence>
<evidence type="ECO:0000313" key="9">
    <source>
        <dbReference type="Proteomes" id="UP000229757"/>
    </source>
</evidence>
<gene>
    <name evidence="8" type="primary">argC</name>
    <name evidence="8" type="ORF">REIFOR_02035</name>
</gene>
<dbReference type="GO" id="GO:0006526">
    <property type="term" value="P:L-arginine biosynthetic process"/>
    <property type="evidence" value="ECO:0007669"/>
    <property type="project" value="UniProtKB-KW"/>
</dbReference>
<feature type="active site" evidence="6">
    <location>
        <position position="115"/>
    </location>
</feature>
<dbReference type="AlphaFoldDB" id="A0A2K8KR04"/>
<dbReference type="RefSeq" id="WP_100257448.1">
    <property type="nucleotide sequence ID" value="NZ_CP011797.1"/>
</dbReference>
<keyword evidence="2" id="KW-0055">Arginine biosynthesis</keyword>
<dbReference type="PANTHER" id="PTHR32338">
    <property type="entry name" value="N-ACETYL-GAMMA-GLUTAMYL-PHOSPHATE REDUCTASE, CHLOROPLASTIC-RELATED-RELATED"/>
    <property type="match status" value="1"/>
</dbReference>
<dbReference type="InterPro" id="IPR050085">
    <property type="entry name" value="AGPR"/>
</dbReference>
<dbReference type="NCBIfam" id="TIGR01851">
    <property type="entry name" value="argC_other"/>
    <property type="match status" value="1"/>
</dbReference>
<evidence type="ECO:0000256" key="5">
    <source>
        <dbReference type="ARBA" id="ARBA00023002"/>
    </source>
</evidence>
<reference evidence="8 9" key="1">
    <citation type="journal article" date="2017" name="Environ. Microbiol.">
        <title>Genomic and physiological analyses of 'Reinekea forsetii' reveal a versatile opportunistic lifestyle during spring algae blooms.</title>
        <authorList>
            <person name="Avci B."/>
            <person name="Hahnke R.L."/>
            <person name="Chafee M."/>
            <person name="Fischer T."/>
            <person name="Gruber-Vodicka H."/>
            <person name="Tegetmeyer H.E."/>
            <person name="Harder J."/>
            <person name="Fuchs B.M."/>
            <person name="Amann R.I."/>
            <person name="Teeling H."/>
        </authorList>
    </citation>
    <scope>NUCLEOTIDE SEQUENCE [LARGE SCALE GENOMIC DNA]</scope>
    <source>
        <strain evidence="8 9">Hel1_31_D35</strain>
    </source>
</reference>
<name>A0A2K8KR04_9GAMM</name>
<evidence type="ECO:0000256" key="4">
    <source>
        <dbReference type="ARBA" id="ARBA00022857"/>
    </source>
</evidence>
<dbReference type="Proteomes" id="UP000229757">
    <property type="component" value="Chromosome"/>
</dbReference>
<dbReference type="Gene3D" id="3.30.360.10">
    <property type="entry name" value="Dihydrodipicolinate Reductase, domain 2"/>
    <property type="match status" value="1"/>
</dbReference>
<dbReference type="Pfam" id="PF01118">
    <property type="entry name" value="Semialdhyde_dh"/>
    <property type="match status" value="1"/>
</dbReference>
<evidence type="ECO:0000256" key="1">
    <source>
        <dbReference type="ARBA" id="ARBA00022490"/>
    </source>
</evidence>
<dbReference type="EC" id="1.2.1.38" evidence="8"/>
<dbReference type="SMART" id="SM00859">
    <property type="entry name" value="Semialdhyde_dh"/>
    <property type="match status" value="1"/>
</dbReference>
<dbReference type="EMBL" id="CP011797">
    <property type="protein sequence ID" value="ATX77170.1"/>
    <property type="molecule type" value="Genomic_DNA"/>
</dbReference>
<keyword evidence="4" id="KW-0521">NADP</keyword>
<dbReference type="SUPFAM" id="SSF55347">
    <property type="entry name" value="Glyceraldehyde-3-phosphate dehydrogenase-like, C-terminal domain"/>
    <property type="match status" value="1"/>
</dbReference>
<dbReference type="Pfam" id="PF22698">
    <property type="entry name" value="Semialdhyde_dhC_1"/>
    <property type="match status" value="1"/>
</dbReference>
<dbReference type="InterPro" id="IPR010136">
    <property type="entry name" value="AGPR_type-2"/>
</dbReference>
<protein>
    <submittedName>
        <fullName evidence="8">N-acetyl-gamma-glutamyl-phosphate reductase</fullName>
        <ecNumber evidence="8">1.2.1.38</ecNumber>
    </submittedName>
</protein>
<keyword evidence="3" id="KW-0028">Amino-acid biosynthesis</keyword>
<keyword evidence="5 8" id="KW-0560">Oxidoreductase</keyword>
<evidence type="ECO:0000259" key="7">
    <source>
        <dbReference type="SMART" id="SM00859"/>
    </source>
</evidence>
<dbReference type="InterPro" id="IPR023013">
    <property type="entry name" value="AGPR_AS"/>
</dbReference>
<organism evidence="8 9">
    <name type="scientific">Reinekea forsetii</name>
    <dbReference type="NCBI Taxonomy" id="1336806"/>
    <lineage>
        <taxon>Bacteria</taxon>
        <taxon>Pseudomonadati</taxon>
        <taxon>Pseudomonadota</taxon>
        <taxon>Gammaproteobacteria</taxon>
        <taxon>Oceanospirillales</taxon>
        <taxon>Saccharospirillaceae</taxon>
        <taxon>Reinekea</taxon>
    </lineage>
</organism>
<dbReference type="GO" id="GO:0003942">
    <property type="term" value="F:N-acetyl-gamma-glutamyl-phosphate reductase activity"/>
    <property type="evidence" value="ECO:0007669"/>
    <property type="project" value="UniProtKB-EC"/>
</dbReference>
<dbReference type="PROSITE" id="PS01224">
    <property type="entry name" value="ARGC"/>
    <property type="match status" value="1"/>
</dbReference>
<sequence>MKIKAFIDGQFGTTGLELKERLIRHPSVELIEIDSAQRKHTPVRKAAMQDADVVFLCLPDAGSRVASQWIDPDTTVVIDASSEFRTHKDWVYGIPELVGAREALRVAPRIANPGCYPTGFALLIQPLVRAGIVPKNYPLSVQAITGFSGGGRAMIDEYEAMPDDQRVHAVAAYKSLGLDHKHLPEMQHVNGLDMAPLFVPTVGAFKRGMLVSVPLQQSWLNGDAQTIQEIYQLFYQHEAFVRLHRLNDYDALHNGYLQATASNGTNDVELFVYAKRGQIFLSARLDNLGKGASGAAVQNMNCRFGFDEGLGLKA</sequence>
<dbReference type="GO" id="GO:0051287">
    <property type="term" value="F:NAD binding"/>
    <property type="evidence" value="ECO:0007669"/>
    <property type="project" value="InterPro"/>
</dbReference>
<feature type="domain" description="Semialdehyde dehydrogenase NAD-binding" evidence="7">
    <location>
        <begin position="4"/>
        <end position="105"/>
    </location>
</feature>
<dbReference type="SUPFAM" id="SSF51735">
    <property type="entry name" value="NAD(P)-binding Rossmann-fold domains"/>
    <property type="match status" value="1"/>
</dbReference>
<dbReference type="InterPro" id="IPR000534">
    <property type="entry name" value="Semialdehyde_DH_NAD-bd"/>
</dbReference>